<dbReference type="InterPro" id="IPR036291">
    <property type="entry name" value="NAD(P)-bd_dom_sf"/>
</dbReference>
<evidence type="ECO:0000256" key="19">
    <source>
        <dbReference type="ARBA" id="ARBA00048921"/>
    </source>
</evidence>
<dbReference type="Gene3D" id="3.40.50.720">
    <property type="entry name" value="NAD(P)-binding Rossmann-like Domain"/>
    <property type="match status" value="1"/>
</dbReference>
<dbReference type="AlphaFoldDB" id="A0AAV4IHA1"/>
<evidence type="ECO:0000256" key="21">
    <source>
        <dbReference type="ARBA" id="ARBA00049188"/>
    </source>
</evidence>
<evidence type="ECO:0000256" key="13">
    <source>
        <dbReference type="ARBA" id="ARBA00048144"/>
    </source>
</evidence>
<evidence type="ECO:0000256" key="15">
    <source>
        <dbReference type="ARBA" id="ARBA00048393"/>
    </source>
</evidence>
<evidence type="ECO:0000313" key="24">
    <source>
        <dbReference type="Proteomes" id="UP000762676"/>
    </source>
</evidence>
<keyword evidence="24" id="KW-1185">Reference proteome</keyword>
<comment type="catalytic activity">
    <reaction evidence="16">
        <text>lipoxin A4 + NAD(+) = 15-oxo-(5S,6R)-dihydroxy-(7E,9E,11Z,13E)-eicosatetraenoate + NADH + H(+)</text>
        <dbReference type="Rhea" id="RHEA:41572"/>
        <dbReference type="ChEBI" id="CHEBI:15378"/>
        <dbReference type="ChEBI" id="CHEBI:57540"/>
        <dbReference type="ChEBI" id="CHEBI:57945"/>
        <dbReference type="ChEBI" id="CHEBI:67026"/>
        <dbReference type="ChEBI" id="CHEBI:78311"/>
    </reaction>
    <physiologicalReaction direction="left-to-right" evidence="16">
        <dbReference type="Rhea" id="RHEA:41573"/>
    </physiologicalReaction>
</comment>
<dbReference type="PANTHER" id="PTHR44229">
    <property type="entry name" value="15-HYDROXYPROSTAGLANDIN DEHYDROGENASE [NAD(+)]"/>
    <property type="match status" value="1"/>
</dbReference>
<evidence type="ECO:0000256" key="7">
    <source>
        <dbReference type="ARBA" id="ARBA00042026"/>
    </source>
</evidence>
<dbReference type="Pfam" id="PF00106">
    <property type="entry name" value="adh_short"/>
    <property type="match status" value="1"/>
</dbReference>
<evidence type="ECO:0000256" key="14">
    <source>
        <dbReference type="ARBA" id="ARBA00048170"/>
    </source>
</evidence>
<comment type="catalytic activity">
    <reaction evidence="11">
        <text>14-hydroxy-(4Z,7Z,10Z,12E,16Z,19Z)-docosahexaenoate + NAD(+) = 14-oxo-(4Z,7Z,10Z,12E,16Z,19Z)-docosahexaenoate + NADH + H(+)</text>
        <dbReference type="Rhea" id="RHEA:48952"/>
        <dbReference type="ChEBI" id="CHEBI:15378"/>
        <dbReference type="ChEBI" id="CHEBI:57540"/>
        <dbReference type="ChEBI" id="CHEBI:57945"/>
        <dbReference type="ChEBI" id="CHEBI:90866"/>
        <dbReference type="ChEBI" id="CHEBI:90867"/>
    </reaction>
    <physiologicalReaction direction="left-to-right" evidence="11">
        <dbReference type="Rhea" id="RHEA:48953"/>
    </physiologicalReaction>
</comment>
<sequence>MDSRSWKVFLTGGAQGLGKSYMDALLAAGSKVFFVDINATAGESTEKEFTQKYGRDLVKFQAIDCTVVKQFEEAFATAVSFLGYINLMVNNAGLMDESKVEETIRLNYLTVVRGTYIAAKHMRVDRGGKGGRIINISSIAGLQDINLLPVYCSTKHAVRAFTSCLALAPDIQQQGIEYGILCPDPAATSMFLDVDDKKMLYLDTFPREIRDAMTAPVETITKGFMKLLSLDEMNGAILHTSEKAMSFRRMDNVDLGQTWPPAKQDEDNNSG</sequence>
<dbReference type="PRINTS" id="PR00081">
    <property type="entry name" value="GDHRDH"/>
</dbReference>
<comment type="catalytic activity">
    <reaction evidence="21">
        <text>resolvin E1 + NAD(+) = 18-oxo-resolvin E1 + NADH + H(+)</text>
        <dbReference type="Rhea" id="RHEA:49244"/>
        <dbReference type="ChEBI" id="CHEBI:15378"/>
        <dbReference type="ChEBI" id="CHEBI:57540"/>
        <dbReference type="ChEBI" id="CHEBI:57945"/>
        <dbReference type="ChEBI" id="CHEBI:91000"/>
        <dbReference type="ChEBI" id="CHEBI:91001"/>
    </reaction>
    <physiologicalReaction direction="left-to-right" evidence="21">
        <dbReference type="Rhea" id="RHEA:49245"/>
    </physiologicalReaction>
</comment>
<evidence type="ECO:0000256" key="5">
    <source>
        <dbReference type="ARBA" id="ARBA00040276"/>
    </source>
</evidence>
<dbReference type="EMBL" id="BMAT01002526">
    <property type="protein sequence ID" value="GFS08452.1"/>
    <property type="molecule type" value="Genomic_DNA"/>
</dbReference>
<protein>
    <recommendedName>
        <fullName evidence="5">15-hydroxyprostaglandin dehydrogenase [NAD(+)]</fullName>
        <ecNumber evidence="3">1.1.1.141</ecNumber>
        <ecNumber evidence="4">1.1.1.232</ecNumber>
    </recommendedName>
    <alternativeName>
        <fullName evidence="7">Eicosanoid/docosanoid dehydrogenase [NAD(+)]</fullName>
    </alternativeName>
    <alternativeName>
        <fullName evidence="6">Prostaglandin dehydrogenase 1</fullName>
    </alternativeName>
</protein>
<comment type="catalytic activity">
    <reaction evidence="14">
        <text>resolvin D1 + NAD(+) = 17-oxoresolvin D1 + NADH + H(+)</text>
        <dbReference type="Rhea" id="RHEA:50128"/>
        <dbReference type="ChEBI" id="CHEBI:15378"/>
        <dbReference type="ChEBI" id="CHEBI:57540"/>
        <dbReference type="ChEBI" id="CHEBI:57945"/>
        <dbReference type="ChEBI" id="CHEBI:132079"/>
        <dbReference type="ChEBI" id="CHEBI:132081"/>
    </reaction>
    <physiologicalReaction direction="left-to-right" evidence="14">
        <dbReference type="Rhea" id="RHEA:50129"/>
    </physiologicalReaction>
</comment>
<evidence type="ECO:0000256" key="4">
    <source>
        <dbReference type="ARBA" id="ARBA00039060"/>
    </source>
</evidence>
<evidence type="ECO:0000256" key="9">
    <source>
        <dbReference type="ARBA" id="ARBA00047325"/>
    </source>
</evidence>
<evidence type="ECO:0000256" key="12">
    <source>
        <dbReference type="ARBA" id="ARBA00048140"/>
    </source>
</evidence>
<accession>A0AAV4IHA1</accession>
<evidence type="ECO:0000256" key="1">
    <source>
        <dbReference type="ARBA" id="ARBA00006484"/>
    </source>
</evidence>
<proteinExistence type="inferred from homology"/>
<dbReference type="PRINTS" id="PR00080">
    <property type="entry name" value="SDRFAMILY"/>
</dbReference>
<evidence type="ECO:0000256" key="17">
    <source>
        <dbReference type="ARBA" id="ARBA00048611"/>
    </source>
</evidence>
<dbReference type="SUPFAM" id="SSF51735">
    <property type="entry name" value="NAD(P)-binding Rossmann-fold domains"/>
    <property type="match status" value="1"/>
</dbReference>
<evidence type="ECO:0000256" key="16">
    <source>
        <dbReference type="ARBA" id="ARBA00048535"/>
    </source>
</evidence>
<dbReference type="InterPro" id="IPR020904">
    <property type="entry name" value="Sc_DH/Rdtase_CS"/>
</dbReference>
<dbReference type="PANTHER" id="PTHR44229:SF4">
    <property type="entry name" value="15-HYDROXYPROSTAGLANDIN DEHYDROGENASE [NAD(+)]"/>
    <property type="match status" value="1"/>
</dbReference>
<dbReference type="GO" id="GO:0005737">
    <property type="term" value="C:cytoplasm"/>
    <property type="evidence" value="ECO:0007669"/>
    <property type="project" value="TreeGrafter"/>
</dbReference>
<reference evidence="23 24" key="1">
    <citation type="journal article" date="2021" name="Elife">
        <title>Chloroplast acquisition without the gene transfer in kleptoplastic sea slugs, Plakobranchus ocellatus.</title>
        <authorList>
            <person name="Maeda T."/>
            <person name="Takahashi S."/>
            <person name="Yoshida T."/>
            <person name="Shimamura S."/>
            <person name="Takaki Y."/>
            <person name="Nagai Y."/>
            <person name="Toyoda A."/>
            <person name="Suzuki Y."/>
            <person name="Arimoto A."/>
            <person name="Ishii H."/>
            <person name="Satoh N."/>
            <person name="Nishiyama T."/>
            <person name="Hasebe M."/>
            <person name="Maruyama T."/>
            <person name="Minagawa J."/>
            <person name="Obokata J."/>
            <person name="Shigenobu S."/>
        </authorList>
    </citation>
    <scope>NUCLEOTIDE SEQUENCE [LARGE SCALE GENOMIC DNA]</scope>
</reference>
<evidence type="ECO:0000256" key="8">
    <source>
        <dbReference type="ARBA" id="ARBA00045705"/>
    </source>
</evidence>
<comment type="catalytic activity">
    <reaction evidence="17">
        <text>prostaglandin A1 + NAD(+) = 15-oxo-prostaglandin A1 + NADH + H(+)</text>
        <dbReference type="Rhea" id="RHEA:41263"/>
        <dbReference type="ChEBI" id="CHEBI:15378"/>
        <dbReference type="ChEBI" id="CHEBI:57398"/>
        <dbReference type="ChEBI" id="CHEBI:57540"/>
        <dbReference type="ChEBI" id="CHEBI:57945"/>
        <dbReference type="ChEBI" id="CHEBI:85072"/>
    </reaction>
    <physiologicalReaction direction="left-to-right" evidence="17">
        <dbReference type="Rhea" id="RHEA:41264"/>
    </physiologicalReaction>
</comment>
<comment type="catalytic activity">
    <reaction evidence="9">
        <text>prostaglandin E1 + NAD(+) = 15-oxoprostaglandin E1 + NADH + H(+)</text>
        <dbReference type="Rhea" id="RHEA:16477"/>
        <dbReference type="ChEBI" id="CHEBI:15378"/>
        <dbReference type="ChEBI" id="CHEBI:57397"/>
        <dbReference type="ChEBI" id="CHEBI:57401"/>
        <dbReference type="ChEBI" id="CHEBI:57540"/>
        <dbReference type="ChEBI" id="CHEBI:57945"/>
    </reaction>
    <physiologicalReaction direction="left-to-right" evidence="9">
        <dbReference type="Rhea" id="RHEA:16478"/>
    </physiologicalReaction>
</comment>
<comment type="catalytic activity">
    <reaction evidence="19">
        <text>resolvin D2 + NAD(+) = 16-oxoresolvin D2 + NADH + H(+)</text>
        <dbReference type="Rhea" id="RHEA:53588"/>
        <dbReference type="ChEBI" id="CHEBI:15378"/>
        <dbReference type="ChEBI" id="CHEBI:57540"/>
        <dbReference type="ChEBI" id="CHEBI:57945"/>
        <dbReference type="ChEBI" id="CHEBI:133367"/>
        <dbReference type="ChEBI" id="CHEBI:137498"/>
    </reaction>
    <physiologicalReaction direction="left-to-right" evidence="19">
        <dbReference type="Rhea" id="RHEA:53589"/>
    </physiologicalReaction>
</comment>
<dbReference type="GO" id="GO:0047034">
    <property type="term" value="F:15-hydroxyicosatetraenoate dehydrogenase activity"/>
    <property type="evidence" value="ECO:0007669"/>
    <property type="project" value="UniProtKB-EC"/>
</dbReference>
<evidence type="ECO:0000256" key="10">
    <source>
        <dbReference type="ARBA" id="ARBA00047672"/>
    </source>
</evidence>
<evidence type="ECO:0000256" key="6">
    <source>
        <dbReference type="ARBA" id="ARBA00041812"/>
    </source>
</evidence>
<name>A0AAV4IHA1_9GAST</name>
<comment type="caution">
    <text evidence="23">The sequence shown here is derived from an EMBL/GenBank/DDBJ whole genome shotgun (WGS) entry which is preliminary data.</text>
</comment>
<evidence type="ECO:0000256" key="11">
    <source>
        <dbReference type="ARBA" id="ARBA00048008"/>
    </source>
</evidence>
<comment type="catalytic activity">
    <reaction evidence="20">
        <text>(15S)-hydroxy-(5Z,8Z,11Z,13E)-eicosatetraenoate + NAD(+) = 15-oxo-(5Z,8Z,11Z,13E)-eicosatetraenoate + NADH + H(+)</text>
        <dbReference type="Rhea" id="RHEA:23260"/>
        <dbReference type="ChEBI" id="CHEBI:15378"/>
        <dbReference type="ChEBI" id="CHEBI:57409"/>
        <dbReference type="ChEBI" id="CHEBI:57410"/>
        <dbReference type="ChEBI" id="CHEBI:57540"/>
        <dbReference type="ChEBI" id="CHEBI:57945"/>
        <dbReference type="EC" id="1.1.1.232"/>
    </reaction>
    <physiologicalReaction direction="left-to-right" evidence="20">
        <dbReference type="Rhea" id="RHEA:23261"/>
    </physiologicalReaction>
</comment>
<dbReference type="InterPro" id="IPR002347">
    <property type="entry name" value="SDR_fam"/>
</dbReference>
<keyword evidence="2" id="KW-0560">Oxidoreductase</keyword>
<gene>
    <name evidence="23" type="ORF">ElyMa_001274000</name>
</gene>
<evidence type="ECO:0000256" key="22">
    <source>
        <dbReference type="RuleBase" id="RU000363"/>
    </source>
</evidence>
<dbReference type="EC" id="1.1.1.141" evidence="3"/>
<comment type="catalytic activity">
    <reaction evidence="15">
        <text>resolvin D2 + NAD(+) = 7-oxoresolvin D2 + NADH + H(+)</text>
        <dbReference type="Rhea" id="RHEA:53584"/>
        <dbReference type="ChEBI" id="CHEBI:15378"/>
        <dbReference type="ChEBI" id="CHEBI:57540"/>
        <dbReference type="ChEBI" id="CHEBI:57945"/>
        <dbReference type="ChEBI" id="CHEBI:133367"/>
        <dbReference type="ChEBI" id="CHEBI:137497"/>
    </reaction>
    <physiologicalReaction direction="left-to-right" evidence="15">
        <dbReference type="Rhea" id="RHEA:53585"/>
    </physiologicalReaction>
</comment>
<evidence type="ECO:0000256" key="20">
    <source>
        <dbReference type="ARBA" id="ARBA00049151"/>
    </source>
</evidence>
<comment type="catalytic activity">
    <reaction evidence="18">
        <text>prostaglandin E2 + NAD(+) = 15-oxoprostaglandin E2 + NADH + H(+)</text>
        <dbReference type="Rhea" id="RHEA:11876"/>
        <dbReference type="ChEBI" id="CHEBI:15378"/>
        <dbReference type="ChEBI" id="CHEBI:57400"/>
        <dbReference type="ChEBI" id="CHEBI:57540"/>
        <dbReference type="ChEBI" id="CHEBI:57945"/>
        <dbReference type="ChEBI" id="CHEBI:606564"/>
        <dbReference type="EC" id="1.1.1.141"/>
    </reaction>
    <physiologicalReaction direction="left-to-right" evidence="18">
        <dbReference type="Rhea" id="RHEA:11877"/>
    </physiologicalReaction>
</comment>
<dbReference type="EC" id="1.1.1.232" evidence="4"/>
<evidence type="ECO:0000313" key="23">
    <source>
        <dbReference type="EMBL" id="GFS08452.1"/>
    </source>
</evidence>
<comment type="catalytic activity">
    <reaction evidence="12">
        <text>15-oxo-(5S,6R)-dihydroxy-(7E,9E,11Z)-eicosatrienoate + NADH + H(+) = (5S,6R,15S)-trihydroxy-(7E,9E,11Z)-eicosatrienoate + NAD(+)</text>
        <dbReference type="Rhea" id="RHEA:41596"/>
        <dbReference type="ChEBI" id="CHEBI:15378"/>
        <dbReference type="ChEBI" id="CHEBI:57540"/>
        <dbReference type="ChEBI" id="CHEBI:57945"/>
        <dbReference type="ChEBI" id="CHEBI:78325"/>
        <dbReference type="ChEBI" id="CHEBI:78329"/>
    </reaction>
    <physiologicalReaction direction="left-to-right" evidence="12">
        <dbReference type="Rhea" id="RHEA:41597"/>
    </physiologicalReaction>
</comment>
<comment type="catalytic activity">
    <reaction evidence="10">
        <text>resolvin D1 + NAD(+) = 8-oxoresolvin D1 + NADH + H(+)</text>
        <dbReference type="Rhea" id="RHEA:50124"/>
        <dbReference type="ChEBI" id="CHEBI:15378"/>
        <dbReference type="ChEBI" id="CHEBI:57540"/>
        <dbReference type="ChEBI" id="CHEBI:57945"/>
        <dbReference type="ChEBI" id="CHEBI:132079"/>
        <dbReference type="ChEBI" id="CHEBI:132080"/>
    </reaction>
    <physiologicalReaction direction="left-to-right" evidence="10">
        <dbReference type="Rhea" id="RHEA:50125"/>
    </physiologicalReaction>
</comment>
<dbReference type="PROSITE" id="PS00061">
    <property type="entry name" value="ADH_SHORT"/>
    <property type="match status" value="1"/>
</dbReference>
<dbReference type="GO" id="GO:0016404">
    <property type="term" value="F:15-hydroxyprostaglandin dehydrogenase (NAD+) activity"/>
    <property type="evidence" value="ECO:0007669"/>
    <property type="project" value="UniProtKB-EC"/>
</dbReference>
<evidence type="ECO:0000256" key="2">
    <source>
        <dbReference type="ARBA" id="ARBA00023002"/>
    </source>
</evidence>
<evidence type="ECO:0000256" key="18">
    <source>
        <dbReference type="ARBA" id="ARBA00048739"/>
    </source>
</evidence>
<organism evidence="23 24">
    <name type="scientific">Elysia marginata</name>
    <dbReference type="NCBI Taxonomy" id="1093978"/>
    <lineage>
        <taxon>Eukaryota</taxon>
        <taxon>Metazoa</taxon>
        <taxon>Spiralia</taxon>
        <taxon>Lophotrochozoa</taxon>
        <taxon>Mollusca</taxon>
        <taxon>Gastropoda</taxon>
        <taxon>Heterobranchia</taxon>
        <taxon>Euthyneura</taxon>
        <taxon>Panpulmonata</taxon>
        <taxon>Sacoglossa</taxon>
        <taxon>Placobranchoidea</taxon>
        <taxon>Plakobranchidae</taxon>
        <taxon>Elysia</taxon>
    </lineage>
</organism>
<comment type="catalytic activity">
    <reaction evidence="13">
        <text>(11R)-hydroxy-(5Z,8Z,12E,14Z)-eicosatetraenoate + NAD(+) = 11-oxo-(5Z,8Z,12E,14Z)-eicosatetraenoate + NADH + H(+)</text>
        <dbReference type="Rhea" id="RHEA:48640"/>
        <dbReference type="ChEBI" id="CHEBI:15378"/>
        <dbReference type="ChEBI" id="CHEBI:57540"/>
        <dbReference type="ChEBI" id="CHEBI:57945"/>
        <dbReference type="ChEBI" id="CHEBI:78836"/>
        <dbReference type="ChEBI" id="CHEBI:90697"/>
    </reaction>
    <physiologicalReaction direction="left-to-right" evidence="13">
        <dbReference type="Rhea" id="RHEA:48641"/>
    </physiologicalReaction>
</comment>
<dbReference type="Proteomes" id="UP000762676">
    <property type="component" value="Unassembled WGS sequence"/>
</dbReference>
<evidence type="ECO:0000256" key="3">
    <source>
        <dbReference type="ARBA" id="ARBA00038968"/>
    </source>
</evidence>
<comment type="similarity">
    <text evidence="1 22">Belongs to the short-chain dehydrogenases/reductases (SDR) family.</text>
</comment>
<comment type="function">
    <text evidence="8">Catalyzes the NAD-dependent dehydrogenation (oxidation) of a broad array of hydroxylated polyunsaturated fatty acids (mainly eicosanoids and docosanoids, including prostaglandins, lipoxins and resolvins), yielding their corresponding keto (oxo) metabolites. Decreases the levels of the pro-proliferative prostaglandins such as prostaglandin E2 (whose activity is increased in cancer because of an increase in the expression of cyclooxygenase 2) and generates oxo-fatty acid products that can profoundly influence cell function by abrogating pro-inflammatory cytokine expression. Converts resolvins E1, D1 and D2 to their oxo products, which represents a mode of resolvin inactivation. Resolvin E1 plays important roles during the resolution phase of acute inflammation, while resolvins D1 and D2 have a unique role in obesity-induced adipose inflammation.</text>
</comment>